<evidence type="ECO:0000313" key="1">
    <source>
        <dbReference type="EMBL" id="KAH7574580.1"/>
    </source>
</evidence>
<protein>
    <recommendedName>
        <fullName evidence="3">DUF674 domain-containing protein</fullName>
    </recommendedName>
</protein>
<gene>
    <name evidence="1" type="ORF">JRO89_XS03G0316300</name>
</gene>
<evidence type="ECO:0008006" key="3">
    <source>
        <dbReference type="Google" id="ProtNLM"/>
    </source>
</evidence>
<accession>A0ABQ8ID34</accession>
<dbReference type="PANTHER" id="PTHR33103">
    <property type="entry name" value="OS01G0153900 PROTEIN"/>
    <property type="match status" value="1"/>
</dbReference>
<dbReference type="EMBL" id="JAFEMO010000003">
    <property type="protein sequence ID" value="KAH7574580.1"/>
    <property type="molecule type" value="Genomic_DNA"/>
</dbReference>
<sequence length="253" mass="27573">MHGTHTETDTQKKKKNMATSQVKLKLLIDTQDQRVLFAEAGKDVVDFLFYLLSLPLATVTRILKAKGDSAGCLTDLYQSLDSLNMTYMLPNKDKSSLLNPGSPLHANEIPLLLSDHDCNHQFMTTRKVYRCHYCSGQSLADVPNCRCPNCGNSMTQVASFVNTPAAATTVDTSTVEGGFVKGVVTYMVMDNLEVKPMSTISSITLLNQFNVKNVGSLEEKVVVLGADEGLKLLKASLECKTVLTSIFLGKSVA</sequence>
<name>A0ABQ8ID34_9ROSI</name>
<evidence type="ECO:0000313" key="2">
    <source>
        <dbReference type="Proteomes" id="UP000827721"/>
    </source>
</evidence>
<proteinExistence type="predicted"/>
<dbReference type="Pfam" id="PF05056">
    <property type="entry name" value="DUF674"/>
    <property type="match status" value="1"/>
</dbReference>
<organism evidence="1 2">
    <name type="scientific">Xanthoceras sorbifolium</name>
    <dbReference type="NCBI Taxonomy" id="99658"/>
    <lineage>
        <taxon>Eukaryota</taxon>
        <taxon>Viridiplantae</taxon>
        <taxon>Streptophyta</taxon>
        <taxon>Embryophyta</taxon>
        <taxon>Tracheophyta</taxon>
        <taxon>Spermatophyta</taxon>
        <taxon>Magnoliopsida</taxon>
        <taxon>eudicotyledons</taxon>
        <taxon>Gunneridae</taxon>
        <taxon>Pentapetalae</taxon>
        <taxon>rosids</taxon>
        <taxon>malvids</taxon>
        <taxon>Sapindales</taxon>
        <taxon>Sapindaceae</taxon>
        <taxon>Xanthoceroideae</taxon>
        <taxon>Xanthoceras</taxon>
    </lineage>
</organism>
<keyword evidence="2" id="KW-1185">Reference proteome</keyword>
<dbReference type="Proteomes" id="UP000827721">
    <property type="component" value="Unassembled WGS sequence"/>
</dbReference>
<dbReference type="PANTHER" id="PTHR33103:SF19">
    <property type="entry name" value="OS09G0544700 PROTEIN"/>
    <property type="match status" value="1"/>
</dbReference>
<dbReference type="InterPro" id="IPR007750">
    <property type="entry name" value="DUF674"/>
</dbReference>
<comment type="caution">
    <text evidence="1">The sequence shown here is derived from an EMBL/GenBank/DDBJ whole genome shotgun (WGS) entry which is preliminary data.</text>
</comment>
<reference evidence="1 2" key="1">
    <citation type="submission" date="2021-02" db="EMBL/GenBank/DDBJ databases">
        <title>Plant Genome Project.</title>
        <authorList>
            <person name="Zhang R.-G."/>
        </authorList>
    </citation>
    <scope>NUCLEOTIDE SEQUENCE [LARGE SCALE GENOMIC DNA]</scope>
    <source>
        <tissue evidence="1">Leaves</tissue>
    </source>
</reference>